<reference evidence="3" key="1">
    <citation type="journal article" date="2014" name="Front. Microbiol.">
        <title>High frequency of phylogenetically diverse reductive dehalogenase-homologous genes in deep subseafloor sedimentary metagenomes.</title>
        <authorList>
            <person name="Kawai M."/>
            <person name="Futagami T."/>
            <person name="Toyoda A."/>
            <person name="Takaki Y."/>
            <person name="Nishi S."/>
            <person name="Hori S."/>
            <person name="Arai W."/>
            <person name="Tsubouchi T."/>
            <person name="Morono Y."/>
            <person name="Uchiyama I."/>
            <person name="Ito T."/>
            <person name="Fujiyama A."/>
            <person name="Inagaki F."/>
            <person name="Takami H."/>
        </authorList>
    </citation>
    <scope>NUCLEOTIDE SEQUENCE</scope>
    <source>
        <strain evidence="3">Expedition CK06-06</strain>
    </source>
</reference>
<evidence type="ECO:0000259" key="2">
    <source>
        <dbReference type="Pfam" id="PF02397"/>
    </source>
</evidence>
<feature type="non-terminal residue" evidence="3">
    <location>
        <position position="163"/>
    </location>
</feature>
<protein>
    <recommendedName>
        <fullName evidence="2">Bacterial sugar transferase domain-containing protein</fullName>
    </recommendedName>
</protein>
<dbReference type="GO" id="GO:0016780">
    <property type="term" value="F:phosphotransferase activity, for other substituted phosphate groups"/>
    <property type="evidence" value="ECO:0007669"/>
    <property type="project" value="TreeGrafter"/>
</dbReference>
<comment type="caution">
    <text evidence="3">The sequence shown here is derived from an EMBL/GenBank/DDBJ whole genome shotgun (WGS) entry which is preliminary data.</text>
</comment>
<dbReference type="Pfam" id="PF02397">
    <property type="entry name" value="Bac_transf"/>
    <property type="match status" value="1"/>
</dbReference>
<dbReference type="PANTHER" id="PTHR30576:SF0">
    <property type="entry name" value="UNDECAPRENYL-PHOSPHATE N-ACETYLGALACTOSAMINYL 1-PHOSPHATE TRANSFERASE-RELATED"/>
    <property type="match status" value="1"/>
</dbReference>
<keyword evidence="1" id="KW-0472">Membrane</keyword>
<dbReference type="EMBL" id="BARU01017258">
    <property type="protein sequence ID" value="GAH58227.1"/>
    <property type="molecule type" value="Genomic_DNA"/>
</dbReference>
<evidence type="ECO:0000256" key="1">
    <source>
        <dbReference type="SAM" id="Phobius"/>
    </source>
</evidence>
<organism evidence="3">
    <name type="scientific">marine sediment metagenome</name>
    <dbReference type="NCBI Taxonomy" id="412755"/>
    <lineage>
        <taxon>unclassified sequences</taxon>
        <taxon>metagenomes</taxon>
        <taxon>ecological metagenomes</taxon>
    </lineage>
</organism>
<accession>X1GM03</accession>
<sequence>MAKWYLPLKRLADILAAGALLIVLAPLFVLVAIVLKLSDRGAVFFSQRRSGLRGREFTIYKFRTMRADRKHAPFEYVPAGHSDITAVGRILRRVKLDETPQLWNILKGDMSLIGPRPTVPEQVVRYNDFERGRLEVRPGLTGLAQVNGGILLPWPERIKWDVY</sequence>
<gene>
    <name evidence="3" type="ORF">S03H2_28638</name>
</gene>
<dbReference type="InterPro" id="IPR003362">
    <property type="entry name" value="Bact_transf"/>
</dbReference>
<evidence type="ECO:0000313" key="3">
    <source>
        <dbReference type="EMBL" id="GAH58227.1"/>
    </source>
</evidence>
<keyword evidence="1" id="KW-0812">Transmembrane</keyword>
<dbReference type="PANTHER" id="PTHR30576">
    <property type="entry name" value="COLANIC BIOSYNTHESIS UDP-GLUCOSE LIPID CARRIER TRANSFERASE"/>
    <property type="match status" value="1"/>
</dbReference>
<keyword evidence="1" id="KW-1133">Transmembrane helix</keyword>
<proteinExistence type="predicted"/>
<feature type="transmembrane region" description="Helical" evidence="1">
    <location>
        <begin position="14"/>
        <end position="35"/>
    </location>
</feature>
<feature type="domain" description="Bacterial sugar transferase" evidence="2">
    <location>
        <begin position="9"/>
        <end position="163"/>
    </location>
</feature>
<dbReference type="AlphaFoldDB" id="X1GM03"/>
<name>X1GM03_9ZZZZ</name>